<evidence type="ECO:0000313" key="4">
    <source>
        <dbReference type="Proteomes" id="UP000722989"/>
    </source>
</evidence>
<dbReference type="RefSeq" id="WP_167924923.1">
    <property type="nucleotide sequence ID" value="NZ_JAATVY010000005.1"/>
</dbReference>
<gene>
    <name evidence="3" type="ORF">HC031_09845</name>
</gene>
<evidence type="ECO:0000313" key="3">
    <source>
        <dbReference type="EMBL" id="NJC70009.1"/>
    </source>
</evidence>
<keyword evidence="2" id="KW-0472">Membrane</keyword>
<keyword evidence="4" id="KW-1185">Reference proteome</keyword>
<proteinExistence type="predicted"/>
<accession>A0ABX0XXW8</accession>
<feature type="region of interest" description="Disordered" evidence="1">
    <location>
        <begin position="124"/>
        <end position="159"/>
    </location>
</feature>
<feature type="transmembrane region" description="Helical" evidence="2">
    <location>
        <begin position="58"/>
        <end position="76"/>
    </location>
</feature>
<feature type="transmembrane region" description="Helical" evidence="2">
    <location>
        <begin position="30"/>
        <end position="49"/>
    </location>
</feature>
<organism evidence="3 4">
    <name type="scientific">Planosporangium thailandense</name>
    <dbReference type="NCBI Taxonomy" id="765197"/>
    <lineage>
        <taxon>Bacteria</taxon>
        <taxon>Bacillati</taxon>
        <taxon>Actinomycetota</taxon>
        <taxon>Actinomycetes</taxon>
        <taxon>Micromonosporales</taxon>
        <taxon>Micromonosporaceae</taxon>
        <taxon>Planosporangium</taxon>
    </lineage>
</organism>
<dbReference type="Proteomes" id="UP000722989">
    <property type="component" value="Unassembled WGS sequence"/>
</dbReference>
<keyword evidence="2" id="KW-1133">Transmembrane helix</keyword>
<keyword evidence="2" id="KW-0812">Transmembrane</keyword>
<evidence type="ECO:0000256" key="2">
    <source>
        <dbReference type="SAM" id="Phobius"/>
    </source>
</evidence>
<dbReference type="EMBL" id="JAATVY010000005">
    <property type="protein sequence ID" value="NJC70009.1"/>
    <property type="molecule type" value="Genomic_DNA"/>
</dbReference>
<sequence length="159" mass="16495">MADADDGGWAIMLFAGAVVLSMITCLDAAVVHSIGPRLAVLAVAVAVVAERAADPRSALGCAVLAFALGDGFLQYHAGSLGWQAPIDYPFALGLLGATALGLSAGQIRLARRRRQRMRPFVALPRAASVQDTPRPGDANAGWPPSPIKEPPRSGGSGWR</sequence>
<evidence type="ECO:0000256" key="1">
    <source>
        <dbReference type="SAM" id="MobiDB-lite"/>
    </source>
</evidence>
<feature type="transmembrane region" description="Helical" evidence="2">
    <location>
        <begin position="7"/>
        <end position="24"/>
    </location>
</feature>
<feature type="transmembrane region" description="Helical" evidence="2">
    <location>
        <begin position="88"/>
        <end position="109"/>
    </location>
</feature>
<name>A0ABX0XXW8_9ACTN</name>
<protein>
    <submittedName>
        <fullName evidence="3">Uncharacterized protein</fullName>
    </submittedName>
</protein>
<comment type="caution">
    <text evidence="3">The sequence shown here is derived from an EMBL/GenBank/DDBJ whole genome shotgun (WGS) entry which is preliminary data.</text>
</comment>
<reference evidence="3 4" key="1">
    <citation type="submission" date="2020-03" db="EMBL/GenBank/DDBJ databases">
        <title>WGS of the type strain of Planosporangium spp.</title>
        <authorList>
            <person name="Thawai C."/>
        </authorList>
    </citation>
    <scope>NUCLEOTIDE SEQUENCE [LARGE SCALE GENOMIC DNA]</scope>
    <source>
        <strain evidence="3 4">TBRC 5610</strain>
    </source>
</reference>